<dbReference type="PANTHER" id="PTHR44591">
    <property type="entry name" value="STRESS RESPONSE REGULATOR PROTEIN 1"/>
    <property type="match status" value="1"/>
</dbReference>
<dbReference type="PANTHER" id="PTHR44591:SF21">
    <property type="entry name" value="TWO-COMPONENT RESPONSE REGULATOR"/>
    <property type="match status" value="1"/>
</dbReference>
<accession>A0AAQ2D6T3</accession>
<dbReference type="InterPro" id="IPR001789">
    <property type="entry name" value="Sig_transdc_resp-reg_receiver"/>
</dbReference>
<reference evidence="4 5" key="1">
    <citation type="submission" date="2019-04" db="EMBL/GenBank/DDBJ databases">
        <title>Draft genome sequence of Pseudomonas sp. M7D1 isolated from rhizosphere of plant the flowery desert.</title>
        <authorList>
            <person name="Poblete-Morales M."/>
            <person name="Plaza N."/>
            <person name="Corsini G."/>
            <person name="Silva E."/>
        </authorList>
    </citation>
    <scope>NUCLEOTIDE SEQUENCE [LARGE SCALE GENOMIC DNA]</scope>
    <source>
        <strain evidence="4 5">M7D1</strain>
    </source>
</reference>
<dbReference type="SMART" id="SM00448">
    <property type="entry name" value="REC"/>
    <property type="match status" value="1"/>
</dbReference>
<evidence type="ECO:0000313" key="5">
    <source>
        <dbReference type="Proteomes" id="UP000310574"/>
    </source>
</evidence>
<proteinExistence type="predicted"/>
<evidence type="ECO:0000259" key="3">
    <source>
        <dbReference type="PROSITE" id="PS50110"/>
    </source>
</evidence>
<dbReference type="Pfam" id="PF00072">
    <property type="entry name" value="Response_reg"/>
    <property type="match status" value="1"/>
</dbReference>
<feature type="modified residue" description="4-aspartylphosphate" evidence="2">
    <location>
        <position position="54"/>
    </location>
</feature>
<dbReference type="GO" id="GO:0000160">
    <property type="term" value="P:phosphorelay signal transduction system"/>
    <property type="evidence" value="ECO:0007669"/>
    <property type="project" value="InterPro"/>
</dbReference>
<sequence>MSQNVLLVEDDMFLRAVMAEAVSILGYEVTECPSADQALIALQGVMPFCLVVSDVRMPGRLDGLDLARAIWSQWPELPVILMSGDAALPPALLPSNARFLRKPMDLEAVHGAIDELLA</sequence>
<evidence type="ECO:0000256" key="1">
    <source>
        <dbReference type="ARBA" id="ARBA00022553"/>
    </source>
</evidence>
<gene>
    <name evidence="4" type="ORF">E5170_27190</name>
</gene>
<evidence type="ECO:0000256" key="2">
    <source>
        <dbReference type="PROSITE-ProRule" id="PRU00169"/>
    </source>
</evidence>
<organism evidence="4 5">
    <name type="scientific">Pseudomonas atacamensis</name>
    <dbReference type="NCBI Taxonomy" id="2565368"/>
    <lineage>
        <taxon>Bacteria</taxon>
        <taxon>Pseudomonadati</taxon>
        <taxon>Pseudomonadota</taxon>
        <taxon>Gammaproteobacteria</taxon>
        <taxon>Pseudomonadales</taxon>
        <taxon>Pseudomonadaceae</taxon>
        <taxon>Pseudomonas</taxon>
    </lineage>
</organism>
<dbReference type="InterPro" id="IPR011006">
    <property type="entry name" value="CheY-like_superfamily"/>
</dbReference>
<name>A0AAQ2D6T3_9PSED</name>
<comment type="caution">
    <text evidence="4">The sequence shown here is derived from an EMBL/GenBank/DDBJ whole genome shotgun (WGS) entry which is preliminary data.</text>
</comment>
<dbReference type="AlphaFoldDB" id="A0AAQ2D6T3"/>
<dbReference type="SUPFAM" id="SSF52172">
    <property type="entry name" value="CheY-like"/>
    <property type="match status" value="1"/>
</dbReference>
<dbReference type="InterPro" id="IPR050595">
    <property type="entry name" value="Bact_response_regulator"/>
</dbReference>
<evidence type="ECO:0000313" key="4">
    <source>
        <dbReference type="EMBL" id="THF26495.1"/>
    </source>
</evidence>
<dbReference type="RefSeq" id="WP_136494139.1">
    <property type="nucleotide sequence ID" value="NZ_SSBS01000009.1"/>
</dbReference>
<protein>
    <submittedName>
        <fullName evidence="4">Response regulator</fullName>
    </submittedName>
</protein>
<dbReference type="PROSITE" id="PS50110">
    <property type="entry name" value="RESPONSE_REGULATORY"/>
    <property type="match status" value="1"/>
</dbReference>
<dbReference type="Proteomes" id="UP000310574">
    <property type="component" value="Unassembled WGS sequence"/>
</dbReference>
<feature type="domain" description="Response regulatory" evidence="3">
    <location>
        <begin position="4"/>
        <end position="117"/>
    </location>
</feature>
<keyword evidence="1 2" id="KW-0597">Phosphoprotein</keyword>
<dbReference type="Gene3D" id="3.40.50.2300">
    <property type="match status" value="1"/>
</dbReference>
<dbReference type="EMBL" id="SSBS01000009">
    <property type="protein sequence ID" value="THF26495.1"/>
    <property type="molecule type" value="Genomic_DNA"/>
</dbReference>